<dbReference type="PANTHER" id="PTHR34856">
    <property type="entry name" value="PROTEIN NRFD"/>
    <property type="match status" value="1"/>
</dbReference>
<evidence type="ECO:0000256" key="5">
    <source>
        <dbReference type="ARBA" id="ARBA00022989"/>
    </source>
</evidence>
<dbReference type="OrthoDB" id="9770779at2"/>
<keyword evidence="4 7" id="KW-0812">Transmembrane</keyword>
<proteinExistence type="inferred from homology"/>
<dbReference type="AlphaFoldDB" id="A0A4R3J722"/>
<keyword evidence="9" id="KW-1185">Reference proteome</keyword>
<comment type="subcellular location">
    <subcellularLocation>
        <location evidence="1">Cell membrane</location>
        <topology evidence="1">Multi-pass membrane protein</topology>
    </subcellularLocation>
</comment>
<evidence type="ECO:0000256" key="4">
    <source>
        <dbReference type="ARBA" id="ARBA00022692"/>
    </source>
</evidence>
<feature type="transmembrane region" description="Helical" evidence="7">
    <location>
        <begin position="55"/>
        <end position="73"/>
    </location>
</feature>
<organism evidence="8 9">
    <name type="scientific">Varunaivibrio sulfuroxidans</name>
    <dbReference type="NCBI Taxonomy" id="1773489"/>
    <lineage>
        <taxon>Bacteria</taxon>
        <taxon>Pseudomonadati</taxon>
        <taxon>Pseudomonadota</taxon>
        <taxon>Alphaproteobacteria</taxon>
        <taxon>Rhodospirillales</taxon>
        <taxon>Magnetovibrionaceae</taxon>
        <taxon>Varunaivibrio</taxon>
    </lineage>
</organism>
<dbReference type="Gene3D" id="1.20.1630.10">
    <property type="entry name" value="Formate dehydrogenase/DMSO reductase domain"/>
    <property type="match status" value="1"/>
</dbReference>
<evidence type="ECO:0000256" key="1">
    <source>
        <dbReference type="ARBA" id="ARBA00004651"/>
    </source>
</evidence>
<feature type="transmembrane region" description="Helical" evidence="7">
    <location>
        <begin position="20"/>
        <end position="43"/>
    </location>
</feature>
<dbReference type="Proteomes" id="UP000295304">
    <property type="component" value="Unassembled WGS sequence"/>
</dbReference>
<dbReference type="RefSeq" id="WP_132939511.1">
    <property type="nucleotide sequence ID" value="NZ_CP119676.1"/>
</dbReference>
<feature type="transmembrane region" description="Helical" evidence="7">
    <location>
        <begin position="264"/>
        <end position="281"/>
    </location>
</feature>
<feature type="transmembrane region" description="Helical" evidence="7">
    <location>
        <begin position="330"/>
        <end position="352"/>
    </location>
</feature>
<feature type="transmembrane region" description="Helical" evidence="7">
    <location>
        <begin position="224"/>
        <end position="252"/>
    </location>
</feature>
<feature type="transmembrane region" description="Helical" evidence="7">
    <location>
        <begin position="184"/>
        <end position="203"/>
    </location>
</feature>
<reference evidence="8 9" key="1">
    <citation type="submission" date="2019-03" db="EMBL/GenBank/DDBJ databases">
        <title>Genomic Encyclopedia of Type Strains, Phase IV (KMG-IV): sequencing the most valuable type-strain genomes for metagenomic binning, comparative biology and taxonomic classification.</title>
        <authorList>
            <person name="Goeker M."/>
        </authorList>
    </citation>
    <scope>NUCLEOTIDE SEQUENCE [LARGE SCALE GENOMIC DNA]</scope>
    <source>
        <strain evidence="8 9">DSM 101688</strain>
    </source>
</reference>
<evidence type="ECO:0000256" key="3">
    <source>
        <dbReference type="ARBA" id="ARBA00022475"/>
    </source>
</evidence>
<gene>
    <name evidence="8" type="ORF">EDD55_1085</name>
</gene>
<evidence type="ECO:0000256" key="2">
    <source>
        <dbReference type="ARBA" id="ARBA00008929"/>
    </source>
</evidence>
<dbReference type="InterPro" id="IPR052049">
    <property type="entry name" value="Electron_transfer_protein"/>
</dbReference>
<evidence type="ECO:0000256" key="6">
    <source>
        <dbReference type="ARBA" id="ARBA00023136"/>
    </source>
</evidence>
<dbReference type="Pfam" id="PF03916">
    <property type="entry name" value="NrfD"/>
    <property type="match status" value="1"/>
</dbReference>
<comment type="similarity">
    <text evidence="2">Belongs to the NrfD family.</text>
</comment>
<keyword evidence="3" id="KW-1003">Cell membrane</keyword>
<evidence type="ECO:0000313" key="8">
    <source>
        <dbReference type="EMBL" id="TCS61207.1"/>
    </source>
</evidence>
<dbReference type="InterPro" id="IPR005614">
    <property type="entry name" value="NrfD-like"/>
</dbReference>
<evidence type="ECO:0000256" key="7">
    <source>
        <dbReference type="SAM" id="Phobius"/>
    </source>
</evidence>
<keyword evidence="6 7" id="KW-0472">Membrane</keyword>
<accession>A0A4R3J722</accession>
<dbReference type="EMBL" id="SLZW01000008">
    <property type="protein sequence ID" value="TCS61207.1"/>
    <property type="molecule type" value="Genomic_DNA"/>
</dbReference>
<keyword evidence="5 7" id="KW-1133">Transmembrane helix</keyword>
<dbReference type="GO" id="GO:0005886">
    <property type="term" value="C:plasma membrane"/>
    <property type="evidence" value="ECO:0007669"/>
    <property type="project" value="UniProtKB-SubCell"/>
</dbReference>
<dbReference type="PANTHER" id="PTHR34856:SF2">
    <property type="entry name" value="PROTEIN NRFD"/>
    <property type="match status" value="1"/>
</dbReference>
<protein>
    <submittedName>
        <fullName evidence="8">Tetrathionate reductase subunit C</fullName>
    </submittedName>
</protein>
<comment type="caution">
    <text evidence="8">The sequence shown here is derived from an EMBL/GenBank/DDBJ whole genome shotgun (WGS) entry which is preliminary data.</text>
</comment>
<feature type="transmembrane region" description="Helical" evidence="7">
    <location>
        <begin position="150"/>
        <end position="172"/>
    </location>
</feature>
<feature type="transmembrane region" description="Helical" evidence="7">
    <location>
        <begin position="93"/>
        <end position="113"/>
    </location>
</feature>
<feature type="transmembrane region" description="Helical" evidence="7">
    <location>
        <begin position="288"/>
        <end position="310"/>
    </location>
</feature>
<evidence type="ECO:0000313" key="9">
    <source>
        <dbReference type="Proteomes" id="UP000295304"/>
    </source>
</evidence>
<name>A0A4R3J722_9PROT</name>
<sequence length="366" mass="39528">MNTNIIELINNSQPVAWLPWAVQYFFLIGISVACFFLTVPAFVFGRTDWEKISRIALIGALSMGVAAPIALLADLHQPGRFMNFYLHFMPGSWMSWGSFFIPIYLIALFAYAWTIYRPALAELGEGDRALAPIYRLVAMGGDRTPGLTRLIGLAAIVAAILVFTYTGAEVAVVRARPLWNTPLLPLQFIATGFVGALGLILLLNRTVGDSDMVVETKTNRMLAIFLAIAMIIGFVWFALGIFGISSVIATALSSVSGSAAWRETVVWAIAATAIPFLIAVIRPQGSGWVTGLIALHVAWIFRWAVFIGGQGVPKTGAGLYSFALPNGPEGLLGIIGTAGLWFFLIIVITSFVPWRKDDSGTPSANA</sequence>